<protein>
    <submittedName>
        <fullName evidence="1">Uncharacterized protein</fullName>
    </submittedName>
</protein>
<keyword evidence="2" id="KW-1185">Reference proteome</keyword>
<reference evidence="1 2" key="1">
    <citation type="journal article" date="2024" name="Chem. Sci.">
        <title>Discovery of megapolipeptins by genome mining of a Burkholderiales bacteria collection.</title>
        <authorList>
            <person name="Paulo B.S."/>
            <person name="Recchia M.J.J."/>
            <person name="Lee S."/>
            <person name="Fergusson C.H."/>
            <person name="Romanowski S.B."/>
            <person name="Hernandez A."/>
            <person name="Krull N."/>
            <person name="Liu D.Y."/>
            <person name="Cavanagh H."/>
            <person name="Bos A."/>
            <person name="Gray C.A."/>
            <person name="Murphy B.T."/>
            <person name="Linington R.G."/>
            <person name="Eustaquio A.S."/>
        </authorList>
    </citation>
    <scope>NUCLEOTIDE SEQUENCE [LARGE SCALE GENOMIC DNA]</scope>
    <source>
        <strain evidence="1 2">RL17-350-BIC-E</strain>
    </source>
</reference>
<evidence type="ECO:0000313" key="2">
    <source>
        <dbReference type="Proteomes" id="UP001629392"/>
    </source>
</evidence>
<proteinExistence type="predicted"/>
<dbReference type="EMBL" id="JAQQCL010000029">
    <property type="protein sequence ID" value="MFM0720422.1"/>
    <property type="molecule type" value="Genomic_DNA"/>
</dbReference>
<sequence length="199" mass="21752">MVFGRTGHRGRLAAQFEQDITLAAVPEFIALSMVSIAWERLYIAGWRGEPARIGAPLPHVSSDASPPEPVWIPVTEMLGGPWLGRIRLALQRHRLDRVTGLLEPALSIVPVRLLLSVKLHVLQALVQHWQGHTRLALRTLQRACEAARVGGCSQALLEEGAMLDQVPGVEMDCAVLLPVTSVHRALALTLDSAPILRMP</sequence>
<dbReference type="Proteomes" id="UP001629392">
    <property type="component" value="Unassembled WGS sequence"/>
</dbReference>
<comment type="caution">
    <text evidence="1">The sequence shown here is derived from an EMBL/GenBank/DDBJ whole genome shotgun (WGS) entry which is preliminary data.</text>
</comment>
<evidence type="ECO:0000313" key="1">
    <source>
        <dbReference type="EMBL" id="MFM0720422.1"/>
    </source>
</evidence>
<name>A0ABW9EMX8_9BURK</name>
<organism evidence="1 2">
    <name type="scientific">Paraburkholderia strydomiana</name>
    <dbReference type="NCBI Taxonomy" id="1245417"/>
    <lineage>
        <taxon>Bacteria</taxon>
        <taxon>Pseudomonadati</taxon>
        <taxon>Pseudomonadota</taxon>
        <taxon>Betaproteobacteria</taxon>
        <taxon>Burkholderiales</taxon>
        <taxon>Burkholderiaceae</taxon>
        <taxon>Paraburkholderia</taxon>
    </lineage>
</organism>
<accession>A0ABW9EMX8</accession>
<dbReference type="RefSeq" id="WP_408156444.1">
    <property type="nucleotide sequence ID" value="NZ_JAQQCL010000029.1"/>
</dbReference>
<gene>
    <name evidence="1" type="ORF">PQQ73_29340</name>
</gene>